<feature type="region of interest" description="Disordered" evidence="2">
    <location>
        <begin position="364"/>
        <end position="445"/>
    </location>
</feature>
<feature type="compositionally biased region" description="Acidic residues" evidence="2">
    <location>
        <begin position="207"/>
        <end position="218"/>
    </location>
</feature>
<feature type="region of interest" description="Disordered" evidence="2">
    <location>
        <begin position="44"/>
        <end position="132"/>
    </location>
</feature>
<accession>A0ABQ8NM24</accession>
<feature type="compositionally biased region" description="Low complexity" evidence="2">
    <location>
        <begin position="84"/>
        <end position="96"/>
    </location>
</feature>
<sequence>MVTMDALKNLSANIPDWLKRLEELSGQIEQRQLELAKFAEAHQQAAKTRSLKNKGSTESLRPTDESTTTPTSDNDAPAKQSQVSPADPASTTSTSPVMTSEPRETPSLQPALSRKLNSDHIVTMAEKRARRNVRKRIRTDSVLSTDDTGEGAAPKYRCRGVVLVYYDSYVQSFFEELVKFVSASRNLMRKAKMAAKVAQIKRMAEMEVPDDDEDDEGINGELKADPNVSSFPSPKLPGPITPSGPALEASPISAGDGDLGTPPLNYVSTRAMRYGRASPGGPNLLRPTFARAAARGAYAGSGLAMLTTPQVPDAFDALDKGLDFVQATCEQAAHQFLRDGDCDEEIVKLKARLAETAELASKEMERRLKEDPDVGNTPEPVKSRSYRLQSMRRESATSTQKDIKDRVPSPSPLVPGSPLDPSPPILAASTEAMPPPPIAAPVKNPGSDVVILRADVRLEADGPTEAIKYSPRDTVDYRVLNTVH</sequence>
<proteinExistence type="predicted"/>
<feature type="compositionally biased region" description="Basic and acidic residues" evidence="2">
    <location>
        <begin position="391"/>
        <end position="407"/>
    </location>
</feature>
<keyword evidence="4" id="KW-1185">Reference proteome</keyword>
<gene>
    <name evidence="3" type="ORF">MCOR33_004767</name>
</gene>
<evidence type="ECO:0000256" key="2">
    <source>
        <dbReference type="SAM" id="MobiDB-lite"/>
    </source>
</evidence>
<evidence type="ECO:0000313" key="3">
    <source>
        <dbReference type="EMBL" id="KAI6299237.1"/>
    </source>
</evidence>
<name>A0ABQ8NM24_PYRGI</name>
<feature type="compositionally biased region" description="Pro residues" evidence="2">
    <location>
        <begin position="409"/>
        <end position="424"/>
    </location>
</feature>
<feature type="coiled-coil region" evidence="1">
    <location>
        <begin position="7"/>
        <end position="41"/>
    </location>
</feature>
<dbReference type="Proteomes" id="UP001059893">
    <property type="component" value="Unassembled WGS sequence"/>
</dbReference>
<evidence type="ECO:0000313" key="4">
    <source>
        <dbReference type="Proteomes" id="UP001059893"/>
    </source>
</evidence>
<protein>
    <submittedName>
        <fullName evidence="3">Uncharacterized protein</fullName>
    </submittedName>
</protein>
<feature type="region of interest" description="Disordered" evidence="2">
    <location>
        <begin position="207"/>
        <end position="261"/>
    </location>
</feature>
<dbReference type="EMBL" id="JABSND010000073">
    <property type="protein sequence ID" value="KAI6299237.1"/>
    <property type="molecule type" value="Genomic_DNA"/>
</dbReference>
<evidence type="ECO:0000256" key="1">
    <source>
        <dbReference type="SAM" id="Coils"/>
    </source>
</evidence>
<keyword evidence="1" id="KW-0175">Coiled coil</keyword>
<comment type="caution">
    <text evidence="3">The sequence shown here is derived from an EMBL/GenBank/DDBJ whole genome shotgun (WGS) entry which is preliminary data.</text>
</comment>
<organism evidence="3 4">
    <name type="scientific">Pyricularia grisea</name>
    <name type="common">Crabgrass-specific blast fungus</name>
    <name type="synonym">Magnaporthe grisea</name>
    <dbReference type="NCBI Taxonomy" id="148305"/>
    <lineage>
        <taxon>Eukaryota</taxon>
        <taxon>Fungi</taxon>
        <taxon>Dikarya</taxon>
        <taxon>Ascomycota</taxon>
        <taxon>Pezizomycotina</taxon>
        <taxon>Sordariomycetes</taxon>
        <taxon>Sordariomycetidae</taxon>
        <taxon>Magnaporthales</taxon>
        <taxon>Pyriculariaceae</taxon>
        <taxon>Pyricularia</taxon>
    </lineage>
</organism>
<reference evidence="3" key="1">
    <citation type="submission" date="2021-01" db="EMBL/GenBank/DDBJ databases">
        <title>Deciphering the adaptive evolutionary patterns associated with biogeogrpahic diversity in the finger millet blast pathogen Magnaporthe oryzae in Eastern Africa.</title>
        <authorList>
            <person name="Onyema G."/>
            <person name="Shittu T.A."/>
            <person name="Dodsworth S."/>
            <person name="Devilliers S."/>
            <person name="Muthumeenakshi S."/>
            <person name="Sreenivasaprasad S."/>
        </authorList>
    </citation>
    <scope>NUCLEOTIDE SEQUENCE</scope>
    <source>
        <strain evidence="3">D15/s37</strain>
    </source>
</reference>